<dbReference type="InterPro" id="IPR057342">
    <property type="entry name" value="DEXDc_RapA"/>
</dbReference>
<dbReference type="RefSeq" id="WP_260218060.1">
    <property type="nucleotide sequence ID" value="NZ_JAJAGO010000005.1"/>
</dbReference>
<dbReference type="InterPro" id="IPR014001">
    <property type="entry name" value="Helicase_ATP-bd"/>
</dbReference>
<evidence type="ECO:0000313" key="9">
    <source>
        <dbReference type="Proteomes" id="UP001156389"/>
    </source>
</evidence>
<dbReference type="SMART" id="SM00487">
    <property type="entry name" value="DEXDc"/>
    <property type="match status" value="1"/>
</dbReference>
<protein>
    <submittedName>
        <fullName evidence="8">DEAD/DEAH box helicase</fullName>
    </submittedName>
</protein>
<evidence type="ECO:0000313" key="8">
    <source>
        <dbReference type="EMBL" id="MCT2590742.1"/>
    </source>
</evidence>
<dbReference type="PROSITE" id="PS51194">
    <property type="entry name" value="HELICASE_CTER"/>
    <property type="match status" value="1"/>
</dbReference>
<evidence type="ECO:0000256" key="3">
    <source>
        <dbReference type="ARBA" id="ARBA00022806"/>
    </source>
</evidence>
<dbReference type="Gene3D" id="3.40.50.10810">
    <property type="entry name" value="Tandem AAA-ATPase domain"/>
    <property type="match status" value="1"/>
</dbReference>
<evidence type="ECO:0000256" key="2">
    <source>
        <dbReference type="ARBA" id="ARBA00022801"/>
    </source>
</evidence>
<proteinExistence type="predicted"/>
<dbReference type="InterPro" id="IPR038718">
    <property type="entry name" value="SNF2-like_sf"/>
</dbReference>
<feature type="domain" description="Helicase C-terminal" evidence="7">
    <location>
        <begin position="443"/>
        <end position="617"/>
    </location>
</feature>
<evidence type="ECO:0000256" key="1">
    <source>
        <dbReference type="ARBA" id="ARBA00022741"/>
    </source>
</evidence>
<keyword evidence="9" id="KW-1185">Reference proteome</keyword>
<accession>A0ABT2JS75</accession>
<keyword evidence="2" id="KW-0378">Hydrolase</keyword>
<dbReference type="EMBL" id="JAJAGO010000005">
    <property type="protein sequence ID" value="MCT2590742.1"/>
    <property type="molecule type" value="Genomic_DNA"/>
</dbReference>
<dbReference type="InterPro" id="IPR027417">
    <property type="entry name" value="P-loop_NTPase"/>
</dbReference>
<organism evidence="8 9">
    <name type="scientific">Streptomyces gossypii</name>
    <dbReference type="NCBI Taxonomy" id="2883101"/>
    <lineage>
        <taxon>Bacteria</taxon>
        <taxon>Bacillati</taxon>
        <taxon>Actinomycetota</taxon>
        <taxon>Actinomycetes</taxon>
        <taxon>Kitasatosporales</taxon>
        <taxon>Streptomycetaceae</taxon>
        <taxon>Streptomyces</taxon>
    </lineage>
</organism>
<feature type="region of interest" description="Disordered" evidence="5">
    <location>
        <begin position="932"/>
        <end position="961"/>
    </location>
</feature>
<dbReference type="InterPro" id="IPR000330">
    <property type="entry name" value="SNF2_N"/>
</dbReference>
<dbReference type="Pfam" id="PF00176">
    <property type="entry name" value="SNF2-rel_dom"/>
    <property type="match status" value="1"/>
</dbReference>
<dbReference type="CDD" id="cd18011">
    <property type="entry name" value="DEXDc_RapA"/>
    <property type="match status" value="1"/>
</dbReference>
<sequence length="993" mass="109233">MTAEQSLAEAPSGKDAQYPPGAQVLVRDEVWLVRNSSRTEHDGARIEVVGVSDFVRDQEAIFLTELDEVELLDPRKTRLVRDDSPHFRRSRLFLEAVLRKTALPQGERGLALADSFLLDPLPYQQRPAQLALSGRNLRPRMLIADVVGLGKTLEIGLTLAELIRRGRGERILIVTPQHVLEQFQHELWTRFAIPLVRLDSVGIERIQREIPAGRNPFTYFKRVIISIDTLKNPDQYKHHLERIRWDAVVIDESHNLINAGSLRNQLAHTLAPQTDALILASATPHNGDARSFAELISLLDPAAIRDPAHYRAEDIEHLFIRRTKISPEVREQMKGQWADRGPSRSVRVAATPAEERIFDELASVWLPADGSPSVSDSSLFPYTLLKSFLSSHRALQTTATTRIKTLKRKAREADDDQAVAAELTALHRLRVLADAMTDDDSGKLGALLEQLREIGVGPGSDTRVVVFSERVQTLEWLADVVPAALGFQGKAAKEAARVMHGGLSDEQQMQCVEDFGLADTPVRILVTGDVASEGVNLHRQCHQLIHFDMPWSLIRIEQRNGRIDRYGQARAPEFRALILTSEVDGAKDDTLVAERLLLREDEAHRTMGTAEAVTGLYRAEAEERSLVKDLLRGRTVEESLADPYERPAADDGMDDFLADFLGSVGDEPAGDGESAEGEAGGGSGGGSVPRAQVPRLFTSTREFLDEALREVFPDARDSLDLSTDDESGLLSFVPPPDLVHRLKALPPDYVREQRLRERLLVTLNRRLAEHSLQRARSSGTSSWPEISLLTDLHPVVEWLTDKVLVRLDRQEAPVVAADVDRTTFLVQGVYSNAQGRPTVVKWMALTPQEDGEVSVDDDMVAVLQRAGVGPSMANPSKPYDTARLAEPLPRVLDAAEEFLEQHREAWDAPLRGPIEEYKQRLGDWQQPTLTAASATPGAEAGADAGAGAPAAGAGGSGGTRAAHTRDSLVSLADSLLTTGRPMLRVLAVLAPAG</sequence>
<reference evidence="8 9" key="1">
    <citation type="submission" date="2021-10" db="EMBL/GenBank/DDBJ databases">
        <title>Streptomyces gossypii sp. nov., isolated from soil collected from cotton field.</title>
        <authorList>
            <person name="Ge X."/>
            <person name="Chen X."/>
            <person name="Liu W."/>
        </authorList>
    </citation>
    <scope>NUCLEOTIDE SEQUENCE [LARGE SCALE GENOMIC DNA]</scope>
    <source>
        <strain evidence="8 9">N2-109</strain>
    </source>
</reference>
<keyword evidence="4" id="KW-0067">ATP-binding</keyword>
<dbReference type="Gene3D" id="3.40.50.300">
    <property type="entry name" value="P-loop containing nucleotide triphosphate hydrolases"/>
    <property type="match status" value="1"/>
</dbReference>
<dbReference type="Proteomes" id="UP001156389">
    <property type="component" value="Unassembled WGS sequence"/>
</dbReference>
<dbReference type="InterPro" id="IPR001650">
    <property type="entry name" value="Helicase_C-like"/>
</dbReference>
<keyword evidence="1" id="KW-0547">Nucleotide-binding</keyword>
<evidence type="ECO:0000259" key="6">
    <source>
        <dbReference type="PROSITE" id="PS51192"/>
    </source>
</evidence>
<feature type="region of interest" description="Disordered" evidence="5">
    <location>
        <begin position="657"/>
        <end position="691"/>
    </location>
</feature>
<dbReference type="InterPro" id="IPR049730">
    <property type="entry name" value="SNF2/RAD54-like_C"/>
</dbReference>
<name>A0ABT2JS75_9ACTN</name>
<keyword evidence="3 8" id="KW-0347">Helicase</keyword>
<dbReference type="SMART" id="SM00490">
    <property type="entry name" value="HELICc"/>
    <property type="match status" value="1"/>
</dbReference>
<comment type="caution">
    <text evidence="8">The sequence shown here is derived from an EMBL/GenBank/DDBJ whole genome shotgun (WGS) entry which is preliminary data.</text>
</comment>
<feature type="compositionally biased region" description="Gly residues" evidence="5">
    <location>
        <begin position="678"/>
        <end position="687"/>
    </location>
</feature>
<dbReference type="GO" id="GO:0004386">
    <property type="term" value="F:helicase activity"/>
    <property type="evidence" value="ECO:0007669"/>
    <property type="project" value="UniProtKB-KW"/>
</dbReference>
<dbReference type="PANTHER" id="PTHR45766">
    <property type="entry name" value="DNA ANNEALING HELICASE AND ENDONUCLEASE ZRANB3 FAMILY MEMBER"/>
    <property type="match status" value="1"/>
</dbReference>
<dbReference type="PANTHER" id="PTHR45766:SF6">
    <property type="entry name" value="SWI_SNF-RELATED MATRIX-ASSOCIATED ACTIN-DEPENDENT REGULATOR OF CHROMATIN SUBFAMILY A-LIKE PROTEIN 1"/>
    <property type="match status" value="1"/>
</dbReference>
<dbReference type="PROSITE" id="PS51192">
    <property type="entry name" value="HELICASE_ATP_BIND_1"/>
    <property type="match status" value="1"/>
</dbReference>
<feature type="compositionally biased region" description="Low complexity" evidence="5">
    <location>
        <begin position="932"/>
        <end position="951"/>
    </location>
</feature>
<dbReference type="Pfam" id="PF00271">
    <property type="entry name" value="Helicase_C"/>
    <property type="match status" value="1"/>
</dbReference>
<gene>
    <name evidence="8" type="ORF">LHJ74_12615</name>
</gene>
<evidence type="ECO:0000256" key="4">
    <source>
        <dbReference type="ARBA" id="ARBA00022840"/>
    </source>
</evidence>
<feature type="domain" description="Helicase ATP-binding" evidence="6">
    <location>
        <begin position="132"/>
        <end position="302"/>
    </location>
</feature>
<dbReference type="SUPFAM" id="SSF52540">
    <property type="entry name" value="P-loop containing nucleoside triphosphate hydrolases"/>
    <property type="match status" value="2"/>
</dbReference>
<evidence type="ECO:0000256" key="5">
    <source>
        <dbReference type="SAM" id="MobiDB-lite"/>
    </source>
</evidence>
<evidence type="ECO:0000259" key="7">
    <source>
        <dbReference type="PROSITE" id="PS51194"/>
    </source>
</evidence>
<dbReference type="CDD" id="cd18793">
    <property type="entry name" value="SF2_C_SNF"/>
    <property type="match status" value="1"/>
</dbReference>